<dbReference type="InterPro" id="IPR007863">
    <property type="entry name" value="Peptidase_M16_C"/>
</dbReference>
<evidence type="ECO:0000313" key="5">
    <source>
        <dbReference type="EMBL" id="GAH90536.1"/>
    </source>
</evidence>
<evidence type="ECO:0000256" key="1">
    <source>
        <dbReference type="ARBA" id="ARBA00007261"/>
    </source>
</evidence>
<dbReference type="EMBL" id="BARV01002244">
    <property type="protein sequence ID" value="GAH90536.1"/>
    <property type="molecule type" value="Genomic_DNA"/>
</dbReference>
<evidence type="ECO:0000256" key="2">
    <source>
        <dbReference type="SAM" id="Coils"/>
    </source>
</evidence>
<feature type="domain" description="Peptidase M16 C-terminal" evidence="4">
    <location>
        <begin position="135"/>
        <end position="288"/>
    </location>
</feature>
<feature type="non-terminal residue" evidence="5">
    <location>
        <position position="1"/>
    </location>
</feature>
<comment type="caution">
    <text evidence="5">The sequence shown here is derived from an EMBL/GenBank/DDBJ whole genome shotgun (WGS) entry which is preliminary data.</text>
</comment>
<accession>X1J746</accession>
<keyword evidence="2" id="KW-0175">Coiled coil</keyword>
<dbReference type="Pfam" id="PF00675">
    <property type="entry name" value="Peptidase_M16"/>
    <property type="match status" value="1"/>
</dbReference>
<comment type="similarity">
    <text evidence="1">Belongs to the peptidase M16 family.</text>
</comment>
<dbReference type="Gene3D" id="3.30.830.10">
    <property type="entry name" value="Metalloenzyme, LuxS/M16 peptidase-like"/>
    <property type="match status" value="2"/>
</dbReference>
<name>X1J746_9ZZZZ</name>
<evidence type="ECO:0000259" key="4">
    <source>
        <dbReference type="Pfam" id="PF05193"/>
    </source>
</evidence>
<dbReference type="AlphaFoldDB" id="X1J746"/>
<organism evidence="5">
    <name type="scientific">marine sediment metagenome</name>
    <dbReference type="NCBI Taxonomy" id="412755"/>
    <lineage>
        <taxon>unclassified sequences</taxon>
        <taxon>metagenomes</taxon>
        <taxon>ecological metagenomes</taxon>
    </lineage>
</organism>
<dbReference type="PANTHER" id="PTHR11851:SF49">
    <property type="entry name" value="MITOCHONDRIAL-PROCESSING PEPTIDASE SUBUNIT ALPHA"/>
    <property type="match status" value="1"/>
</dbReference>
<dbReference type="SUPFAM" id="SSF63411">
    <property type="entry name" value="LuxS/MPP-like metallohydrolase"/>
    <property type="match status" value="2"/>
</dbReference>
<proteinExistence type="inferred from homology"/>
<dbReference type="InterPro" id="IPR050361">
    <property type="entry name" value="MPP/UQCRC_Complex"/>
</dbReference>
<dbReference type="PANTHER" id="PTHR11851">
    <property type="entry name" value="METALLOPROTEASE"/>
    <property type="match status" value="1"/>
</dbReference>
<reference evidence="5" key="1">
    <citation type="journal article" date="2014" name="Front. Microbiol.">
        <title>High frequency of phylogenetically diverse reductive dehalogenase-homologous genes in deep subseafloor sedimentary metagenomes.</title>
        <authorList>
            <person name="Kawai M."/>
            <person name="Futagami T."/>
            <person name="Toyoda A."/>
            <person name="Takaki Y."/>
            <person name="Nishi S."/>
            <person name="Hori S."/>
            <person name="Arai W."/>
            <person name="Tsubouchi T."/>
            <person name="Morono Y."/>
            <person name="Uchiyama I."/>
            <person name="Ito T."/>
            <person name="Fujiyama A."/>
            <person name="Inagaki F."/>
            <person name="Takami H."/>
        </authorList>
    </citation>
    <scope>NUCLEOTIDE SEQUENCE</scope>
    <source>
        <strain evidence="5">Expedition CK06-06</strain>
    </source>
</reference>
<evidence type="ECO:0000259" key="3">
    <source>
        <dbReference type="Pfam" id="PF00675"/>
    </source>
</evidence>
<dbReference type="InterPro" id="IPR011765">
    <property type="entry name" value="Pept_M16_N"/>
</dbReference>
<sequence>RELRSVWEKANPTISRLADDAAKKLGLEKESEIKSLEEEVTTFWTKLPSKYLDLGVDLLSDMLANPAFDERKIEKEKKVVLEEVKMHHDTPTTYVFERAKSFLYEKPFGMKIVGTEKTIKPISREILLRFFDLYNDPVLCVVGEADFDEVVEAAERKITVKRMPPSKLKINKINKQAVERRKGLKQAHLVLAFHTATLRDRRRYALESFNAIFSDGGSSRLFQEIRDKRGLAYHVRSYPQIGVDYGHNLIYVGTDAGHVKQVKELILKEIKKMRELDKKEFEESKEQLIGRYKLIQEDSWRVALALLWEELAGSAEEFYRYEQRISELKLQDVRELGKLKRYSFAALVPK</sequence>
<dbReference type="InterPro" id="IPR011249">
    <property type="entry name" value="Metalloenz_LuxS/M16"/>
</dbReference>
<evidence type="ECO:0008006" key="6">
    <source>
        <dbReference type="Google" id="ProtNLM"/>
    </source>
</evidence>
<protein>
    <recommendedName>
        <fullName evidence="6">Peptidase M16 C-terminal domain-containing protein</fullName>
    </recommendedName>
</protein>
<gene>
    <name evidence="5" type="ORF">S06H3_05926</name>
</gene>
<feature type="coiled-coil region" evidence="2">
    <location>
        <begin position="267"/>
        <end position="298"/>
    </location>
</feature>
<dbReference type="Pfam" id="PF05193">
    <property type="entry name" value="Peptidase_M16_C"/>
    <property type="match status" value="1"/>
</dbReference>
<dbReference type="GO" id="GO:0046872">
    <property type="term" value="F:metal ion binding"/>
    <property type="evidence" value="ECO:0007669"/>
    <property type="project" value="InterPro"/>
</dbReference>
<feature type="domain" description="Peptidase M16 N-terminal" evidence="3">
    <location>
        <begin position="36"/>
        <end position="115"/>
    </location>
</feature>